<gene>
    <name evidence="3" type="ORF">L207DRAFT_520085</name>
</gene>
<keyword evidence="2" id="KW-0732">Signal</keyword>
<feature type="region of interest" description="Disordered" evidence="1">
    <location>
        <begin position="534"/>
        <end position="555"/>
    </location>
</feature>
<dbReference type="Proteomes" id="UP000235786">
    <property type="component" value="Unassembled WGS sequence"/>
</dbReference>
<evidence type="ECO:0000256" key="1">
    <source>
        <dbReference type="SAM" id="MobiDB-lite"/>
    </source>
</evidence>
<organism evidence="3 4">
    <name type="scientific">Hyaloscypha variabilis (strain UAMH 11265 / GT02V1 / F)</name>
    <name type="common">Meliniomyces variabilis</name>
    <dbReference type="NCBI Taxonomy" id="1149755"/>
    <lineage>
        <taxon>Eukaryota</taxon>
        <taxon>Fungi</taxon>
        <taxon>Dikarya</taxon>
        <taxon>Ascomycota</taxon>
        <taxon>Pezizomycotina</taxon>
        <taxon>Leotiomycetes</taxon>
        <taxon>Helotiales</taxon>
        <taxon>Hyaloscyphaceae</taxon>
        <taxon>Hyaloscypha</taxon>
        <taxon>Hyaloscypha variabilis</taxon>
    </lineage>
</organism>
<dbReference type="InterPro" id="IPR038921">
    <property type="entry name" value="YOR389W-like"/>
</dbReference>
<sequence>MAMRFILAVSALILPVVAAPQAQVPLFSPPEAASSRGPSLESASANAPHIFNAIHSSMRQWGSSLNHNGMSFFPARIPNNTHLYHGTHTPHAVKGMEWLAFEIEHAEGFARPFRGRPGRPRKPGEPGEPRPGPPEGPGEGPPPPVELSWTETMDEMWTKEDDNDDDPDFSRGYLHIYRTTRPLNKLVYIDGMSAGKTGMGTLDSQDFVLRNVSNGGDGPVFGDFERGQDLCDMGAELGIEGFVRMEMGFEIIFCEFRNGLVLESARERPSGKNQSMEALDSFEVLRGATMRYSGITGQRLRLDYSGMSSAYWYDLNLTNPDANRSDLPRLQDSDIGGRAQMKTDFLNAFAESSVRSDVGNDWQGITDMIALRYSDRLQLMAGNDTSKDAILSEIAVLLNLYVDYGNFDITAAIEKCTAHYLIAAVLETTSDHLIHEALSTVMNKLCTTLFFVGQALLEDEDDISDSSVLEESKLALRNLIDYLNWTTWKECGKCGYDEICFVAIWPWGSKEDHDHPSCMTPSVLAQRFGYWNFPGGGRGPRPPPGNDTKPGADEL</sequence>
<dbReference type="OrthoDB" id="10261782at2759"/>
<reference evidence="3 4" key="1">
    <citation type="submission" date="2016-04" db="EMBL/GenBank/DDBJ databases">
        <title>A degradative enzymes factory behind the ericoid mycorrhizal symbiosis.</title>
        <authorList>
            <consortium name="DOE Joint Genome Institute"/>
            <person name="Martino E."/>
            <person name="Morin E."/>
            <person name="Grelet G."/>
            <person name="Kuo A."/>
            <person name="Kohler A."/>
            <person name="Daghino S."/>
            <person name="Barry K."/>
            <person name="Choi C."/>
            <person name="Cichocki N."/>
            <person name="Clum A."/>
            <person name="Copeland A."/>
            <person name="Hainaut M."/>
            <person name="Haridas S."/>
            <person name="Labutti K."/>
            <person name="Lindquist E."/>
            <person name="Lipzen A."/>
            <person name="Khouja H.-R."/>
            <person name="Murat C."/>
            <person name="Ohm R."/>
            <person name="Olson A."/>
            <person name="Spatafora J."/>
            <person name="Veneault-Fourrey C."/>
            <person name="Henrissat B."/>
            <person name="Grigoriev I."/>
            <person name="Martin F."/>
            <person name="Perotto S."/>
        </authorList>
    </citation>
    <scope>NUCLEOTIDE SEQUENCE [LARGE SCALE GENOMIC DNA]</scope>
    <source>
        <strain evidence="3 4">F</strain>
    </source>
</reference>
<protein>
    <submittedName>
        <fullName evidence="3">Uncharacterized protein</fullName>
    </submittedName>
</protein>
<dbReference type="STRING" id="1149755.A0A2J6QWG4"/>
<evidence type="ECO:0000256" key="2">
    <source>
        <dbReference type="SAM" id="SignalP"/>
    </source>
</evidence>
<evidence type="ECO:0000313" key="4">
    <source>
        <dbReference type="Proteomes" id="UP000235786"/>
    </source>
</evidence>
<dbReference type="PANTHER" id="PTHR35204">
    <property type="entry name" value="YALI0A21131P"/>
    <property type="match status" value="1"/>
</dbReference>
<keyword evidence="4" id="KW-1185">Reference proteome</keyword>
<name>A0A2J6QWG4_HYAVF</name>
<feature type="region of interest" description="Disordered" evidence="1">
    <location>
        <begin position="109"/>
        <end position="148"/>
    </location>
</feature>
<dbReference type="EMBL" id="KZ613966">
    <property type="protein sequence ID" value="PMD30589.1"/>
    <property type="molecule type" value="Genomic_DNA"/>
</dbReference>
<feature type="compositionally biased region" description="Pro residues" evidence="1">
    <location>
        <begin position="129"/>
        <end position="145"/>
    </location>
</feature>
<proteinExistence type="predicted"/>
<evidence type="ECO:0000313" key="3">
    <source>
        <dbReference type="EMBL" id="PMD30589.1"/>
    </source>
</evidence>
<feature type="chain" id="PRO_5014327145" evidence="2">
    <location>
        <begin position="19"/>
        <end position="555"/>
    </location>
</feature>
<accession>A0A2J6QWG4</accession>
<dbReference type="AlphaFoldDB" id="A0A2J6QWG4"/>
<feature type="signal peptide" evidence="2">
    <location>
        <begin position="1"/>
        <end position="18"/>
    </location>
</feature>
<dbReference type="PANTHER" id="PTHR35204:SF1">
    <property type="entry name" value="ENTEROTOXIN"/>
    <property type="match status" value="1"/>
</dbReference>